<reference evidence="6 7" key="1">
    <citation type="journal article" date="2023" name="Elife">
        <title>Identification of key yeast species and microbe-microbe interactions impacting larval growth of Drosophila in the wild.</title>
        <authorList>
            <person name="Mure A."/>
            <person name="Sugiura Y."/>
            <person name="Maeda R."/>
            <person name="Honda K."/>
            <person name="Sakurai N."/>
            <person name="Takahashi Y."/>
            <person name="Watada M."/>
            <person name="Katoh T."/>
            <person name="Gotoh A."/>
            <person name="Gotoh Y."/>
            <person name="Taniguchi I."/>
            <person name="Nakamura K."/>
            <person name="Hayashi T."/>
            <person name="Katayama T."/>
            <person name="Uemura T."/>
            <person name="Hattori Y."/>
        </authorList>
    </citation>
    <scope>NUCLEOTIDE SEQUENCE [LARGE SCALE GENOMIC DNA]</scope>
    <source>
        <strain evidence="6 7">PK-24</strain>
    </source>
</reference>
<proteinExistence type="inferred from homology"/>
<evidence type="ECO:0000256" key="2">
    <source>
        <dbReference type="ARBA" id="ARBA00005942"/>
    </source>
</evidence>
<protein>
    <recommendedName>
        <fullName evidence="8">Mediator of RNA polymerase II transcription subunit 22</fullName>
    </recommendedName>
</protein>
<evidence type="ECO:0000256" key="4">
    <source>
        <dbReference type="ARBA" id="ARBA00023163"/>
    </source>
</evidence>
<dbReference type="Gene3D" id="6.10.280.160">
    <property type="entry name" value="Mediator of RNA polymerase II transcription subunit 22"/>
    <property type="match status" value="1"/>
</dbReference>
<name>A0AAV5R8D7_PICKL</name>
<sequence length="103" mass="12013">MSEYSGKFDANIQQIVTKFNETLELLKLNNKSIEVQAVESIQIQSNTQTIIRLITELLELTKTLKEKWVLGQVYPMDDDLLKDQEKSVKLYNEINNLLERIVQ</sequence>
<dbReference type="InterPro" id="IPR009332">
    <property type="entry name" value="Med22"/>
</dbReference>
<evidence type="ECO:0000313" key="7">
    <source>
        <dbReference type="Proteomes" id="UP001378960"/>
    </source>
</evidence>
<dbReference type="EMBL" id="BTGB01000009">
    <property type="protein sequence ID" value="GMM47829.1"/>
    <property type="molecule type" value="Genomic_DNA"/>
</dbReference>
<keyword evidence="7" id="KW-1185">Reference proteome</keyword>
<comment type="subcellular location">
    <subcellularLocation>
        <location evidence="1">Nucleus</location>
    </subcellularLocation>
</comment>
<keyword evidence="3" id="KW-0805">Transcription regulation</keyword>
<dbReference type="Pfam" id="PF06179">
    <property type="entry name" value="Med22"/>
    <property type="match status" value="1"/>
</dbReference>
<keyword evidence="5" id="KW-0539">Nucleus</keyword>
<dbReference type="GO" id="GO:0006357">
    <property type="term" value="P:regulation of transcription by RNA polymerase II"/>
    <property type="evidence" value="ECO:0007669"/>
    <property type="project" value="InterPro"/>
</dbReference>
<evidence type="ECO:0000313" key="6">
    <source>
        <dbReference type="EMBL" id="GMM47829.1"/>
    </source>
</evidence>
<organism evidence="6 7">
    <name type="scientific">Pichia kluyveri</name>
    <name type="common">Yeast</name>
    <dbReference type="NCBI Taxonomy" id="36015"/>
    <lineage>
        <taxon>Eukaryota</taxon>
        <taxon>Fungi</taxon>
        <taxon>Dikarya</taxon>
        <taxon>Ascomycota</taxon>
        <taxon>Saccharomycotina</taxon>
        <taxon>Pichiomycetes</taxon>
        <taxon>Pichiales</taxon>
        <taxon>Pichiaceae</taxon>
        <taxon>Pichia</taxon>
    </lineage>
</organism>
<dbReference type="AlphaFoldDB" id="A0AAV5R8D7"/>
<dbReference type="Proteomes" id="UP001378960">
    <property type="component" value="Unassembled WGS sequence"/>
</dbReference>
<comment type="caution">
    <text evidence="6">The sequence shown here is derived from an EMBL/GenBank/DDBJ whole genome shotgun (WGS) entry which is preliminary data.</text>
</comment>
<evidence type="ECO:0008006" key="8">
    <source>
        <dbReference type="Google" id="ProtNLM"/>
    </source>
</evidence>
<evidence type="ECO:0000256" key="3">
    <source>
        <dbReference type="ARBA" id="ARBA00023015"/>
    </source>
</evidence>
<evidence type="ECO:0000256" key="1">
    <source>
        <dbReference type="ARBA" id="ARBA00004123"/>
    </source>
</evidence>
<dbReference type="GO" id="GO:0016592">
    <property type="term" value="C:mediator complex"/>
    <property type="evidence" value="ECO:0007669"/>
    <property type="project" value="InterPro"/>
</dbReference>
<dbReference type="GO" id="GO:0003712">
    <property type="term" value="F:transcription coregulator activity"/>
    <property type="evidence" value="ECO:0007669"/>
    <property type="project" value="InterPro"/>
</dbReference>
<accession>A0AAV5R8D7</accession>
<evidence type="ECO:0000256" key="5">
    <source>
        <dbReference type="ARBA" id="ARBA00023242"/>
    </source>
</evidence>
<comment type="similarity">
    <text evidence="2">Belongs to the Mediator complex subunit 22 family.</text>
</comment>
<gene>
    <name evidence="6" type="ORF">DAPK24_044270</name>
</gene>
<keyword evidence="4" id="KW-0804">Transcription</keyword>